<evidence type="ECO:0000313" key="5">
    <source>
        <dbReference type="EMBL" id="UMM20300.1"/>
    </source>
</evidence>
<evidence type="ECO:0000256" key="1">
    <source>
        <dbReference type="ARBA" id="ARBA00004123"/>
    </source>
</evidence>
<dbReference type="PROSITE" id="PS50071">
    <property type="entry name" value="HOMEOBOX_2"/>
    <property type="match status" value="1"/>
</dbReference>
<comment type="subcellular location">
    <subcellularLocation>
        <location evidence="1 2">Nucleus</location>
    </subcellularLocation>
</comment>
<organism evidence="5 6">
    <name type="scientific">Caenorhabditis briggsae</name>
    <dbReference type="NCBI Taxonomy" id="6238"/>
    <lineage>
        <taxon>Eukaryota</taxon>
        <taxon>Metazoa</taxon>
        <taxon>Ecdysozoa</taxon>
        <taxon>Nematoda</taxon>
        <taxon>Chromadorea</taxon>
        <taxon>Rhabditida</taxon>
        <taxon>Rhabditina</taxon>
        <taxon>Rhabditomorpha</taxon>
        <taxon>Rhabditoidea</taxon>
        <taxon>Rhabditidae</taxon>
        <taxon>Peloderinae</taxon>
        <taxon>Caenorhabditis</taxon>
    </lineage>
</organism>
<keyword evidence="2" id="KW-0238">DNA-binding</keyword>
<sequence>MSSPAAKTPRTQKHSSSFSKYPLGEEVVKVLEESFEDFQYLTEKRMSKIKSQIGHCFENQEISEWFAARRLQEIEKDGEGPRAYERLPVEMAFLHFTYDREPNVKKLNFFTWAKVHVISETDIRTYYKERAERDKIRGVVLPSEEDAEEESSPPSSPGPFRRPRGRSSSGATPSFKKPKKN</sequence>
<feature type="DNA-binding region" description="Homeobox" evidence="2">
    <location>
        <begin position="16"/>
        <end position="77"/>
    </location>
</feature>
<protein>
    <recommendedName>
        <fullName evidence="4">Homeobox domain-containing protein</fullName>
    </recommendedName>
</protein>
<feature type="domain" description="Homeobox" evidence="4">
    <location>
        <begin position="14"/>
        <end position="76"/>
    </location>
</feature>
<keyword evidence="2" id="KW-0371">Homeobox</keyword>
<dbReference type="Gene3D" id="1.10.10.60">
    <property type="entry name" value="Homeodomain-like"/>
    <property type="match status" value="1"/>
</dbReference>
<evidence type="ECO:0000256" key="3">
    <source>
        <dbReference type="SAM" id="MobiDB-lite"/>
    </source>
</evidence>
<keyword evidence="6" id="KW-1185">Reference proteome</keyword>
<dbReference type="EMBL" id="CP092621">
    <property type="protein sequence ID" value="UMM20300.1"/>
    <property type="molecule type" value="Genomic_DNA"/>
</dbReference>
<evidence type="ECO:0000259" key="4">
    <source>
        <dbReference type="PROSITE" id="PS50071"/>
    </source>
</evidence>
<dbReference type="AlphaFoldDB" id="A0AAE9EC68"/>
<evidence type="ECO:0000256" key="2">
    <source>
        <dbReference type="PROSITE-ProRule" id="PRU00108"/>
    </source>
</evidence>
<dbReference type="GO" id="GO:0003677">
    <property type="term" value="F:DNA binding"/>
    <property type="evidence" value="ECO:0007669"/>
    <property type="project" value="UniProtKB-UniRule"/>
</dbReference>
<dbReference type="InterPro" id="IPR001356">
    <property type="entry name" value="HD"/>
</dbReference>
<dbReference type="Proteomes" id="UP000829354">
    <property type="component" value="Chromosome II"/>
</dbReference>
<dbReference type="InterPro" id="IPR009057">
    <property type="entry name" value="Homeodomain-like_sf"/>
</dbReference>
<evidence type="ECO:0000313" key="6">
    <source>
        <dbReference type="Proteomes" id="UP000829354"/>
    </source>
</evidence>
<reference evidence="5 6" key="1">
    <citation type="submission" date="2022-04" db="EMBL/GenBank/DDBJ databases">
        <title>Chromosome-level reference genomes for two strains of Caenorhabditis briggsae: an improved platform for comparative genomics.</title>
        <authorList>
            <person name="Stevens L."/>
            <person name="Andersen E."/>
        </authorList>
    </citation>
    <scope>NUCLEOTIDE SEQUENCE [LARGE SCALE GENOMIC DNA]</scope>
    <source>
        <strain evidence="5">VX34</strain>
        <tissue evidence="5">Whole-organism</tissue>
    </source>
</reference>
<name>A0AAE9EC68_CAEBR</name>
<keyword evidence="2" id="KW-0539">Nucleus</keyword>
<gene>
    <name evidence="5" type="ORF">L5515_015620</name>
</gene>
<dbReference type="GO" id="GO:0005634">
    <property type="term" value="C:nucleus"/>
    <property type="evidence" value="ECO:0007669"/>
    <property type="project" value="UniProtKB-SubCell"/>
</dbReference>
<proteinExistence type="predicted"/>
<accession>A0AAE9EC68</accession>
<dbReference type="SUPFAM" id="SSF46689">
    <property type="entry name" value="Homeodomain-like"/>
    <property type="match status" value="1"/>
</dbReference>
<feature type="region of interest" description="Disordered" evidence="3">
    <location>
        <begin position="137"/>
        <end position="181"/>
    </location>
</feature>
<dbReference type="SMART" id="SM00389">
    <property type="entry name" value="HOX"/>
    <property type="match status" value="1"/>
</dbReference>